<name>A0ABN9SWN2_9DINO</name>
<evidence type="ECO:0000256" key="5">
    <source>
        <dbReference type="ARBA" id="ARBA00022491"/>
    </source>
</evidence>
<dbReference type="EMBL" id="CAUYUJ010013947">
    <property type="protein sequence ID" value="CAK0836956.1"/>
    <property type="molecule type" value="Genomic_DNA"/>
</dbReference>
<proteinExistence type="inferred from homology"/>
<feature type="compositionally biased region" description="Low complexity" evidence="10">
    <location>
        <begin position="446"/>
        <end position="464"/>
    </location>
</feature>
<evidence type="ECO:0000256" key="6">
    <source>
        <dbReference type="ARBA" id="ARBA00023015"/>
    </source>
</evidence>
<dbReference type="InterPro" id="IPR007207">
    <property type="entry name" value="Not_N"/>
</dbReference>
<evidence type="ECO:0000256" key="9">
    <source>
        <dbReference type="SAM" id="Coils"/>
    </source>
</evidence>
<protein>
    <recommendedName>
        <fullName evidence="12">CCR4-Not complex component Not N-terminal domain-containing protein</fullName>
    </recommendedName>
</protein>
<evidence type="ECO:0000256" key="4">
    <source>
        <dbReference type="ARBA" id="ARBA00022490"/>
    </source>
</evidence>
<keyword evidence="5" id="KW-0678">Repressor</keyword>
<organism evidence="13 14">
    <name type="scientific">Prorocentrum cordatum</name>
    <dbReference type="NCBI Taxonomy" id="2364126"/>
    <lineage>
        <taxon>Eukaryota</taxon>
        <taxon>Sar</taxon>
        <taxon>Alveolata</taxon>
        <taxon>Dinophyceae</taxon>
        <taxon>Prorocentrales</taxon>
        <taxon>Prorocentraceae</taxon>
        <taxon>Prorocentrum</taxon>
    </lineage>
</organism>
<dbReference type="PANTHER" id="PTHR23326">
    <property type="entry name" value="CCR4 NOT-RELATED"/>
    <property type="match status" value="1"/>
</dbReference>
<keyword evidence="14" id="KW-1185">Reference proteome</keyword>
<evidence type="ECO:0000256" key="3">
    <source>
        <dbReference type="ARBA" id="ARBA00007682"/>
    </source>
</evidence>
<feature type="region of interest" description="Disordered" evidence="10">
    <location>
        <begin position="594"/>
        <end position="618"/>
    </location>
</feature>
<evidence type="ECO:0000313" key="13">
    <source>
        <dbReference type="EMBL" id="CAK0836956.1"/>
    </source>
</evidence>
<dbReference type="Pfam" id="PF04065">
    <property type="entry name" value="Not3"/>
    <property type="match status" value="1"/>
</dbReference>
<feature type="coiled-coil region" evidence="9">
    <location>
        <begin position="316"/>
        <end position="343"/>
    </location>
</feature>
<accession>A0ABN9SWN2</accession>
<feature type="compositionally biased region" description="Basic and acidic residues" evidence="10">
    <location>
        <begin position="652"/>
        <end position="674"/>
    </location>
</feature>
<keyword evidence="6" id="KW-0805">Transcription regulation</keyword>
<keyword evidence="11" id="KW-0812">Transmembrane</keyword>
<keyword evidence="8" id="KW-0539">Nucleus</keyword>
<evidence type="ECO:0000259" key="12">
    <source>
        <dbReference type="Pfam" id="PF04065"/>
    </source>
</evidence>
<feature type="coiled-coil region" evidence="9">
    <location>
        <begin position="228"/>
        <end position="287"/>
    </location>
</feature>
<evidence type="ECO:0000256" key="1">
    <source>
        <dbReference type="ARBA" id="ARBA00004123"/>
    </source>
</evidence>
<feature type="transmembrane region" description="Helical" evidence="11">
    <location>
        <begin position="41"/>
        <end position="63"/>
    </location>
</feature>
<evidence type="ECO:0000313" key="14">
    <source>
        <dbReference type="Proteomes" id="UP001189429"/>
    </source>
</evidence>
<comment type="similarity">
    <text evidence="3">Belongs to the CNOT2/3/5 family.</text>
</comment>
<evidence type="ECO:0000256" key="11">
    <source>
        <dbReference type="SAM" id="Phobius"/>
    </source>
</evidence>
<dbReference type="InterPro" id="IPR040168">
    <property type="entry name" value="Not2/3/5"/>
</dbReference>
<gene>
    <name evidence="13" type="ORF">PCOR1329_LOCUS33303</name>
</gene>
<keyword evidence="4" id="KW-0963">Cytoplasm</keyword>
<keyword evidence="11" id="KW-0472">Membrane</keyword>
<evidence type="ECO:0000256" key="10">
    <source>
        <dbReference type="SAM" id="MobiDB-lite"/>
    </source>
</evidence>
<evidence type="ECO:0000256" key="2">
    <source>
        <dbReference type="ARBA" id="ARBA00004496"/>
    </source>
</evidence>
<evidence type="ECO:0000256" key="8">
    <source>
        <dbReference type="ARBA" id="ARBA00023242"/>
    </source>
</evidence>
<keyword evidence="11" id="KW-1133">Transmembrane helix</keyword>
<evidence type="ECO:0000256" key="7">
    <source>
        <dbReference type="ARBA" id="ARBA00023163"/>
    </source>
</evidence>
<feature type="compositionally biased region" description="Basic and acidic residues" evidence="10">
    <location>
        <begin position="604"/>
        <end position="616"/>
    </location>
</feature>
<feature type="transmembrane region" description="Helical" evidence="11">
    <location>
        <begin position="70"/>
        <end position="93"/>
    </location>
</feature>
<feature type="region of interest" description="Disordered" evidence="10">
    <location>
        <begin position="425"/>
        <end position="472"/>
    </location>
</feature>
<sequence>MFLPAGRLASFVGPPDQIYANLRASFVPTLLLPTLVGPSTLLLPALLVPTLLLLTFLLSTVLLPLVLPTFLVPTLLLPTLFFSTVLLAVLAFADLARVALEAHKASPRTGLRTFMDETVCMTEGFQLRMVGDMYSAAASLASYRAEARLTVSDKTCLVTSTVELGSMDMRGAALTVVSGGQRPQGRKIEAGYDACDLRPRCQECKVDDGIEEFASVWEQANNASGAQREKLGEDLKRSINKLQRLRAQVREWIQNGDMKSGGPKDKLEDARRRIENDMQRFKDFERELKTKAFSTCALSKSGDDLELEELEKIKYQDWLTSNIQVLSDQLDELEADLEVLGNKKSLSASDKSEQARLKTCQERHRWHVNKLEQVLRALDNNALDMSDLAVMRDFVELYVENHQDPDYQHDEGLYDCFDLAEYEEKQKQAPAMPRPPPRQRPRTRARQTSAAGTPAEGATTPGSAKGTPKKDAFKLWPSPPQLGETFLRCPGHLRGACCMQVTSCGTNTSIVIGGDLNDGLGMEAAPTTREEMLEETRNTTYPLDFAALNEAIDGAKDDMKLVARKLYRSGLRRAHALGSAPAEAWRMLLTRPPEVQDRAGAGTEKGEVFPRPDQRAMPDAAPAAGAAAAASTNDFEMAPAWAGKRALQVDRGATRAAKESRTKGKGSGRDKDNERLEEMAVMTAKLSLTVAKDVEDMKAVVYECWEPDADKPMAAISTQAGKQYNDDVQKLKEQHASDSNVDRAALGPPHLVVIAAVIKNIAEVVPPDDKAILGELWKKVVRLEDPEMLGTCVKHYQAKTNKQPKQSKEKVRLIFSFDLHVPDLRAVREVLIKEIKREGGQRKLGGAPRGPLHRGLTKLVYTKS</sequence>
<keyword evidence="7" id="KW-0804">Transcription</keyword>
<feature type="domain" description="CCR4-Not complex component Not N-terminal" evidence="12">
    <location>
        <begin position="205"/>
        <end position="419"/>
    </location>
</feature>
<comment type="caution">
    <text evidence="13">The sequence shown here is derived from an EMBL/GenBank/DDBJ whole genome shotgun (WGS) entry which is preliminary data.</text>
</comment>
<keyword evidence="9" id="KW-0175">Coiled coil</keyword>
<feature type="region of interest" description="Disordered" evidence="10">
    <location>
        <begin position="646"/>
        <end position="674"/>
    </location>
</feature>
<comment type="subcellular location">
    <subcellularLocation>
        <location evidence="2">Cytoplasm</location>
    </subcellularLocation>
    <subcellularLocation>
        <location evidence="1">Nucleus</location>
    </subcellularLocation>
</comment>
<dbReference type="Proteomes" id="UP001189429">
    <property type="component" value="Unassembled WGS sequence"/>
</dbReference>
<reference evidence="13" key="1">
    <citation type="submission" date="2023-10" db="EMBL/GenBank/DDBJ databases">
        <authorList>
            <person name="Chen Y."/>
            <person name="Shah S."/>
            <person name="Dougan E. K."/>
            <person name="Thang M."/>
            <person name="Chan C."/>
        </authorList>
    </citation>
    <scope>NUCLEOTIDE SEQUENCE [LARGE SCALE GENOMIC DNA]</scope>
</reference>